<sequence length="214" mass="23958">MGVTVYNISSTSARVNWPALPTCLDTFYSVMYDPNWNSLIMGYKRKSFRHEERIPVTQTSTYLGNLLPQTAYFLCVTCQAADPVREQCQVFSTPGENSEGHDRAGWELAVGVWLTCCLLLLVIAGILMWGCLHNMCYLPGRTPESRPVVTSSVVKNLLRSLCVMRLISRRPSSSYKNPAQQLPHAECFVLQRAEVTHHYGGEVLALEAVDGELQ</sequence>
<reference evidence="3" key="2">
    <citation type="submission" date="2025-09" db="UniProtKB">
        <authorList>
            <consortium name="Ensembl"/>
        </authorList>
    </citation>
    <scope>IDENTIFICATION</scope>
</reference>
<dbReference type="InterPro" id="IPR036116">
    <property type="entry name" value="FN3_sf"/>
</dbReference>
<feature type="transmembrane region" description="Helical" evidence="1">
    <location>
        <begin position="110"/>
        <end position="132"/>
    </location>
</feature>
<dbReference type="Gene3D" id="2.60.40.10">
    <property type="entry name" value="Immunoglobulins"/>
    <property type="match status" value="1"/>
</dbReference>
<organism evidence="3 4">
    <name type="scientific">Cyprinodon variegatus</name>
    <name type="common">Sheepshead minnow</name>
    <dbReference type="NCBI Taxonomy" id="28743"/>
    <lineage>
        <taxon>Eukaryota</taxon>
        <taxon>Metazoa</taxon>
        <taxon>Chordata</taxon>
        <taxon>Craniata</taxon>
        <taxon>Vertebrata</taxon>
        <taxon>Euteleostomi</taxon>
        <taxon>Actinopterygii</taxon>
        <taxon>Neopterygii</taxon>
        <taxon>Teleostei</taxon>
        <taxon>Neoteleostei</taxon>
        <taxon>Acanthomorphata</taxon>
        <taxon>Ovalentaria</taxon>
        <taxon>Atherinomorphae</taxon>
        <taxon>Cyprinodontiformes</taxon>
        <taxon>Cyprinodontidae</taxon>
        <taxon>Cyprinodon</taxon>
    </lineage>
</organism>
<keyword evidence="1" id="KW-1133">Transmembrane helix</keyword>
<dbReference type="PROSITE" id="PS50853">
    <property type="entry name" value="FN3"/>
    <property type="match status" value="1"/>
</dbReference>
<keyword evidence="1" id="KW-0472">Membrane</keyword>
<evidence type="ECO:0000259" key="2">
    <source>
        <dbReference type="PROSITE" id="PS50853"/>
    </source>
</evidence>
<evidence type="ECO:0000313" key="3">
    <source>
        <dbReference type="Ensembl" id="ENSCVAP00000028185.1"/>
    </source>
</evidence>
<proteinExistence type="predicted"/>
<feature type="domain" description="Fibronectin type-III" evidence="2">
    <location>
        <begin position="1"/>
        <end position="96"/>
    </location>
</feature>
<protein>
    <recommendedName>
        <fullName evidence="2">Fibronectin type-III domain-containing protein</fullName>
    </recommendedName>
</protein>
<dbReference type="PANTHER" id="PTHR37361">
    <property type="entry name" value="FIBRONECTIN TYPE III DOMAIN-CONTAINING PROTEIN 9"/>
    <property type="match status" value="1"/>
</dbReference>
<keyword evidence="1" id="KW-0812">Transmembrane</keyword>
<dbReference type="CDD" id="cd00063">
    <property type="entry name" value="FN3"/>
    <property type="match status" value="1"/>
</dbReference>
<accession>A0A3Q2GKI8</accession>
<dbReference type="Proteomes" id="UP000265020">
    <property type="component" value="Unassembled WGS sequence"/>
</dbReference>
<reference evidence="3" key="1">
    <citation type="submission" date="2025-08" db="UniProtKB">
        <authorList>
            <consortium name="Ensembl"/>
        </authorList>
    </citation>
    <scope>IDENTIFICATION</scope>
</reference>
<dbReference type="PANTHER" id="PTHR37361:SF4">
    <property type="entry name" value="FIBRONECTIN TYPE-III DOMAIN-CONTAINING PROTEIN"/>
    <property type="match status" value="1"/>
</dbReference>
<name>A0A3Q2GKI8_CYPVA</name>
<dbReference type="InterPro" id="IPR003961">
    <property type="entry name" value="FN3_dom"/>
</dbReference>
<dbReference type="AlphaFoldDB" id="A0A3Q2GKI8"/>
<dbReference type="SUPFAM" id="SSF49265">
    <property type="entry name" value="Fibronectin type III"/>
    <property type="match status" value="1"/>
</dbReference>
<keyword evidence="4" id="KW-1185">Reference proteome</keyword>
<dbReference type="GeneTree" id="ENSGT00940000165545"/>
<dbReference type="Ensembl" id="ENSCVAT00000019938.1">
    <property type="protein sequence ID" value="ENSCVAP00000028185.1"/>
    <property type="gene ID" value="ENSCVAG00000015056.1"/>
</dbReference>
<evidence type="ECO:0000256" key="1">
    <source>
        <dbReference type="SAM" id="Phobius"/>
    </source>
</evidence>
<evidence type="ECO:0000313" key="4">
    <source>
        <dbReference type="Proteomes" id="UP000265020"/>
    </source>
</evidence>
<dbReference type="OMA" id="NWNSLIM"/>
<dbReference type="InterPro" id="IPR013783">
    <property type="entry name" value="Ig-like_fold"/>
</dbReference>